<keyword evidence="1" id="KW-0645">Protease</keyword>
<gene>
    <name evidence="6" type="ORF">NSK_008279</name>
</gene>
<sequence length="546" mass="60231">MELPQPGSERGLSKKGDILHFLAMLRTSPSSSPTSSSSSHLSILELLKATIGLHSGPWSLPISNTSVVRLSTAREVWNETEPWRRYPVGFSRPSSTAFIADLDKRYVVTADHVLASHFRITASRAGLAEGEGYRARVLCRAEDWDLALLTVDEDAFWSGVEAAPLNAQVTCRSDSFVTVAGFYNKSLTTDEWMVQDYALGPSCLNLNLYRNGHSGWGGRDGPAMPFGCSGGPVFAQTKGLVPAHLIQKMIRQYEAHGQFVGGSSPSFKFQRLLNPYLRESLGMGVASSGVAPWLGKAGLPLRPGDILMEVDGLAVDDQGVISLPPDRIQVDLRGLWDLKEDGQELTAKVLREGRVVQLKGPTKRVPPVVPISSASVTPPRSYILVGGLLFLPASQAKVVAHQARINQAPVETQLLFKAEPREHPEEEYVLLWRIYPHEINEGYQERLARLLKFNGVPVRNLAHLEELIQGARPEQGDAEWLDFELADAEQRKIVLPAYQAWVAEDGIRKTNRIPYHRPRSRAGNDEKGREGGGQDEEDEDDDELIG</sequence>
<evidence type="ECO:0000259" key="5">
    <source>
        <dbReference type="Pfam" id="PF17815"/>
    </source>
</evidence>
<feature type="compositionally biased region" description="Basic and acidic residues" evidence="4">
    <location>
        <begin position="522"/>
        <end position="532"/>
    </location>
</feature>
<evidence type="ECO:0000256" key="4">
    <source>
        <dbReference type="SAM" id="MobiDB-lite"/>
    </source>
</evidence>
<dbReference type="Pfam" id="PF17815">
    <property type="entry name" value="PDZ_3"/>
    <property type="match status" value="1"/>
</dbReference>
<evidence type="ECO:0000256" key="2">
    <source>
        <dbReference type="ARBA" id="ARBA00022801"/>
    </source>
</evidence>
<dbReference type="Gene3D" id="2.40.10.120">
    <property type="match status" value="1"/>
</dbReference>
<feature type="compositionally biased region" description="Acidic residues" evidence="4">
    <location>
        <begin position="533"/>
        <end position="546"/>
    </location>
</feature>
<dbReference type="GO" id="GO:0006508">
    <property type="term" value="P:proteolysis"/>
    <property type="evidence" value="ECO:0007669"/>
    <property type="project" value="UniProtKB-KW"/>
</dbReference>
<dbReference type="InterPro" id="IPR046449">
    <property type="entry name" value="DEGP_PDZ_sf"/>
</dbReference>
<dbReference type="InterPro" id="IPR041517">
    <property type="entry name" value="DEGP_PDZ"/>
</dbReference>
<comment type="caution">
    <text evidence="6">The sequence shown here is derived from an EMBL/GenBank/DDBJ whole genome shotgun (WGS) entry which is preliminary data.</text>
</comment>
<keyword evidence="2" id="KW-0378">Hydrolase</keyword>
<evidence type="ECO:0000256" key="3">
    <source>
        <dbReference type="ARBA" id="ARBA00022825"/>
    </source>
</evidence>
<dbReference type="Pfam" id="PF13365">
    <property type="entry name" value="Trypsin_2"/>
    <property type="match status" value="1"/>
</dbReference>
<keyword evidence="7" id="KW-1185">Reference proteome</keyword>
<keyword evidence="3" id="KW-0720">Serine protease</keyword>
<evidence type="ECO:0000256" key="1">
    <source>
        <dbReference type="ARBA" id="ARBA00022670"/>
    </source>
</evidence>
<dbReference type="SUPFAM" id="SSF50494">
    <property type="entry name" value="Trypsin-like serine proteases"/>
    <property type="match status" value="1"/>
</dbReference>
<dbReference type="PANTHER" id="PTHR45980">
    <property type="match status" value="1"/>
</dbReference>
<dbReference type="Gene3D" id="3.20.190.20">
    <property type="match status" value="1"/>
</dbReference>
<dbReference type="EMBL" id="SDOX01000168">
    <property type="protein sequence ID" value="TFJ80372.1"/>
    <property type="molecule type" value="Genomic_DNA"/>
</dbReference>
<dbReference type="Proteomes" id="UP000355283">
    <property type="component" value="Unassembled WGS sequence"/>
</dbReference>
<organism evidence="6 7">
    <name type="scientific">Nannochloropsis salina CCMP1776</name>
    <dbReference type="NCBI Taxonomy" id="1027361"/>
    <lineage>
        <taxon>Eukaryota</taxon>
        <taxon>Sar</taxon>
        <taxon>Stramenopiles</taxon>
        <taxon>Ochrophyta</taxon>
        <taxon>Eustigmatophyceae</taxon>
        <taxon>Eustigmatales</taxon>
        <taxon>Monodopsidaceae</taxon>
        <taxon>Microchloropsis</taxon>
        <taxon>Microchloropsis salina</taxon>
    </lineage>
</organism>
<proteinExistence type="predicted"/>
<dbReference type="GO" id="GO:0004252">
    <property type="term" value="F:serine-type endopeptidase activity"/>
    <property type="evidence" value="ECO:0007669"/>
    <property type="project" value="TreeGrafter"/>
</dbReference>
<reference evidence="6 7" key="1">
    <citation type="submission" date="2019-01" db="EMBL/GenBank/DDBJ databases">
        <title>Nuclear Genome Assembly of the Microalgal Biofuel strain Nannochloropsis salina CCMP1776.</title>
        <authorList>
            <person name="Hovde B."/>
        </authorList>
    </citation>
    <scope>NUCLEOTIDE SEQUENCE [LARGE SCALE GENOMIC DNA]</scope>
    <source>
        <strain evidence="6 7">CCMP1776</strain>
    </source>
</reference>
<dbReference type="PANTHER" id="PTHR45980:SF9">
    <property type="entry name" value="PROTEASE DO-LIKE 10, MITOCHONDRIAL-RELATED"/>
    <property type="match status" value="1"/>
</dbReference>
<feature type="region of interest" description="Disordered" evidence="4">
    <location>
        <begin position="512"/>
        <end position="546"/>
    </location>
</feature>
<accession>A0A4D9CMM3</accession>
<protein>
    <recommendedName>
        <fullName evidence="5">Protease Do-like PDZ domain-containing protein</fullName>
    </recommendedName>
</protein>
<evidence type="ECO:0000313" key="7">
    <source>
        <dbReference type="Proteomes" id="UP000355283"/>
    </source>
</evidence>
<dbReference type="OrthoDB" id="4217619at2759"/>
<dbReference type="AlphaFoldDB" id="A0A4D9CMM3"/>
<dbReference type="InterPro" id="IPR009003">
    <property type="entry name" value="Peptidase_S1_PA"/>
</dbReference>
<evidence type="ECO:0000313" key="6">
    <source>
        <dbReference type="EMBL" id="TFJ80372.1"/>
    </source>
</evidence>
<name>A0A4D9CMM3_9STRA</name>
<feature type="domain" description="Protease Do-like PDZ" evidence="5">
    <location>
        <begin position="378"/>
        <end position="517"/>
    </location>
</feature>